<feature type="domain" description="Fe-containing alcohol dehydrogenase-like C-terminal" evidence="1">
    <location>
        <begin position="6"/>
        <end position="149"/>
    </location>
</feature>
<dbReference type="Pfam" id="PF25137">
    <property type="entry name" value="ADH_Fe_C"/>
    <property type="match status" value="1"/>
</dbReference>
<dbReference type="RefSeq" id="WP_231109739.1">
    <property type="nucleotide sequence ID" value="NZ_CP007389.1"/>
</dbReference>
<dbReference type="EMBL" id="CP007389">
    <property type="protein sequence ID" value="APT74576.1"/>
    <property type="molecule type" value="Genomic_DNA"/>
</dbReference>
<evidence type="ECO:0000259" key="1">
    <source>
        <dbReference type="Pfam" id="PF25137"/>
    </source>
</evidence>
<dbReference type="SUPFAM" id="SSF56796">
    <property type="entry name" value="Dehydroquinate synthase-like"/>
    <property type="match status" value="1"/>
</dbReference>
<dbReference type="PANTHER" id="PTHR11496:SF102">
    <property type="entry name" value="ALCOHOL DEHYDROGENASE 4"/>
    <property type="match status" value="1"/>
</dbReference>
<reference evidence="2 3" key="1">
    <citation type="submission" date="2014-02" db="EMBL/GenBank/DDBJ databases">
        <title>Diversity of Thermotogales isolates from hydrothermal vents.</title>
        <authorList>
            <person name="Haverkamp T.H.A."/>
            <person name="Lossouarn J."/>
            <person name="Geslin C."/>
            <person name="Nesbo C.L."/>
        </authorList>
    </citation>
    <scope>NUCLEOTIDE SEQUENCE [LARGE SCALE GENOMIC DNA]</scope>
    <source>
        <strain evidence="2 3">431</strain>
    </source>
</reference>
<sequence>MCSQYNILYASTIAGISFDNGLLHFTHALEHPLSAIKPDLAHGLGLAILLPAVVKHIYPAQSEVLAEIYKPIVPDLRGIPGEAEKIAAGIEKWLFTLGITEKLEDIGFKESDIPRLVDLALNTPSLGLLLSMAPIKATKEVITQIYRDSLTSISK</sequence>
<proteinExistence type="predicted"/>
<dbReference type="PANTHER" id="PTHR11496">
    <property type="entry name" value="ALCOHOL DEHYDROGENASE"/>
    <property type="match status" value="1"/>
</dbReference>
<accession>A0ABN4V498</accession>
<keyword evidence="3" id="KW-1185">Reference proteome</keyword>
<evidence type="ECO:0000313" key="2">
    <source>
        <dbReference type="EMBL" id="APT74576.1"/>
    </source>
</evidence>
<dbReference type="Proteomes" id="UP000185490">
    <property type="component" value="Chromosome"/>
</dbReference>
<dbReference type="InterPro" id="IPR056798">
    <property type="entry name" value="ADH_Fe_C"/>
</dbReference>
<gene>
    <name evidence="2" type="ORF">BW47_08965</name>
</gene>
<dbReference type="Gene3D" id="1.20.1090.10">
    <property type="entry name" value="Dehydroquinate synthase-like - alpha domain"/>
    <property type="match status" value="1"/>
</dbReference>
<protein>
    <submittedName>
        <fullName evidence="2">Alcohol dehydrogenase</fullName>
    </submittedName>
</protein>
<organism evidence="2 3">
    <name type="scientific">Thermosipho melanesiensis</name>
    <dbReference type="NCBI Taxonomy" id="46541"/>
    <lineage>
        <taxon>Bacteria</taxon>
        <taxon>Thermotogati</taxon>
        <taxon>Thermotogota</taxon>
        <taxon>Thermotogae</taxon>
        <taxon>Thermotogales</taxon>
        <taxon>Fervidobacteriaceae</taxon>
        <taxon>Thermosipho</taxon>
    </lineage>
</organism>
<evidence type="ECO:0000313" key="3">
    <source>
        <dbReference type="Proteomes" id="UP000185490"/>
    </source>
</evidence>
<name>A0ABN4V498_9BACT</name>
<dbReference type="InterPro" id="IPR039697">
    <property type="entry name" value="Alcohol_dehydrogenase_Fe"/>
</dbReference>